<keyword evidence="3" id="KW-1185">Reference proteome</keyword>
<accession>A0A2V1DQ81</accession>
<reference evidence="2 3" key="1">
    <citation type="journal article" date="2018" name="Sci. Rep.">
        <title>Comparative genomics provides insights into the lifestyle and reveals functional heterogeneity of dark septate endophytic fungi.</title>
        <authorList>
            <person name="Knapp D.G."/>
            <person name="Nemeth J.B."/>
            <person name="Barry K."/>
            <person name="Hainaut M."/>
            <person name="Henrissat B."/>
            <person name="Johnson J."/>
            <person name="Kuo A."/>
            <person name="Lim J.H.P."/>
            <person name="Lipzen A."/>
            <person name="Nolan M."/>
            <person name="Ohm R.A."/>
            <person name="Tamas L."/>
            <person name="Grigoriev I.V."/>
            <person name="Spatafora J.W."/>
            <person name="Nagy L.G."/>
            <person name="Kovacs G.M."/>
        </authorList>
    </citation>
    <scope>NUCLEOTIDE SEQUENCE [LARGE SCALE GENOMIC DNA]</scope>
    <source>
        <strain evidence="2 3">DSE2036</strain>
    </source>
</reference>
<dbReference type="EMBL" id="KZ805375">
    <property type="protein sequence ID" value="PVI00327.1"/>
    <property type="molecule type" value="Genomic_DNA"/>
</dbReference>
<evidence type="ECO:0000256" key="1">
    <source>
        <dbReference type="SAM" id="Phobius"/>
    </source>
</evidence>
<protein>
    <submittedName>
        <fullName evidence="2">Uncharacterized protein</fullName>
    </submittedName>
</protein>
<sequence length="85" mass="9703">MLSNVCDEKSRDFVSEFVILMGILGIPRYLSRDMLFSHTTTRNIVCSRRLSSPSIVCKRLSHEDYVPGSTYLTDRDHLGSGNEFM</sequence>
<name>A0A2V1DQ81_9PLEO</name>
<keyword evidence="1" id="KW-1133">Transmembrane helix</keyword>
<proteinExistence type="predicted"/>
<dbReference type="Proteomes" id="UP000244855">
    <property type="component" value="Unassembled WGS sequence"/>
</dbReference>
<evidence type="ECO:0000313" key="2">
    <source>
        <dbReference type="EMBL" id="PVI00327.1"/>
    </source>
</evidence>
<evidence type="ECO:0000313" key="3">
    <source>
        <dbReference type="Proteomes" id="UP000244855"/>
    </source>
</evidence>
<organism evidence="2 3">
    <name type="scientific">Periconia macrospinosa</name>
    <dbReference type="NCBI Taxonomy" id="97972"/>
    <lineage>
        <taxon>Eukaryota</taxon>
        <taxon>Fungi</taxon>
        <taxon>Dikarya</taxon>
        <taxon>Ascomycota</taxon>
        <taxon>Pezizomycotina</taxon>
        <taxon>Dothideomycetes</taxon>
        <taxon>Pleosporomycetidae</taxon>
        <taxon>Pleosporales</taxon>
        <taxon>Massarineae</taxon>
        <taxon>Periconiaceae</taxon>
        <taxon>Periconia</taxon>
    </lineage>
</organism>
<keyword evidence="1" id="KW-0812">Transmembrane</keyword>
<gene>
    <name evidence="2" type="ORF">DM02DRAFT_396319</name>
</gene>
<keyword evidence="1" id="KW-0472">Membrane</keyword>
<feature type="transmembrane region" description="Helical" evidence="1">
    <location>
        <begin position="13"/>
        <end position="30"/>
    </location>
</feature>
<dbReference type="AlphaFoldDB" id="A0A2V1DQ81"/>